<sequence>MHDHFQSRTVDLQLAHSVRAVLETAPQLGRAARSEAERLGHAVLSLDAYLPGVVGQVVGAASRSQSLPNTQLAYLEHARTLLEATEALVIVCKEAGGNPRVMRMCTR</sequence>
<dbReference type="GO" id="GO:0005886">
    <property type="term" value="C:plasma membrane"/>
    <property type="evidence" value="ECO:0007669"/>
    <property type="project" value="TreeGrafter"/>
</dbReference>
<reference evidence="2" key="1">
    <citation type="submission" date="2018-11" db="EMBL/GenBank/DDBJ databases">
        <authorList>
            <consortium name="Pathogen Informatics"/>
        </authorList>
    </citation>
    <scope>NUCLEOTIDE SEQUENCE</scope>
</reference>
<dbReference type="Pfam" id="PF21865">
    <property type="entry name" value="TLN1-like_RS"/>
    <property type="match status" value="1"/>
</dbReference>
<dbReference type="InterPro" id="IPR054060">
    <property type="entry name" value="TLN1-like_RS"/>
</dbReference>
<keyword evidence="3" id="KW-1185">Reference proteome</keyword>
<dbReference type="AlphaFoldDB" id="A0A3S5BXJ1"/>
<evidence type="ECO:0000313" key="2">
    <source>
        <dbReference type="EMBL" id="VEL23119.1"/>
    </source>
</evidence>
<evidence type="ECO:0000313" key="3">
    <source>
        <dbReference type="Proteomes" id="UP000784294"/>
    </source>
</evidence>
<dbReference type="Proteomes" id="UP000784294">
    <property type="component" value="Unassembled WGS sequence"/>
</dbReference>
<dbReference type="Gene3D" id="1.20.1420.10">
    <property type="entry name" value="Talin, central domain"/>
    <property type="match status" value="1"/>
</dbReference>
<proteinExistence type="predicted"/>
<dbReference type="GO" id="GO:0030036">
    <property type="term" value="P:actin cytoskeleton organization"/>
    <property type="evidence" value="ECO:0007669"/>
    <property type="project" value="TreeGrafter"/>
</dbReference>
<gene>
    <name evidence="2" type="ORF">PXEA_LOCUS16559</name>
</gene>
<dbReference type="PANTHER" id="PTHR19981:SF1">
    <property type="entry name" value="RHEA, ISOFORM B"/>
    <property type="match status" value="1"/>
</dbReference>
<dbReference type="OrthoDB" id="10043037at2759"/>
<name>A0A3S5BXJ1_9PLAT</name>
<feature type="domain" description="Talin 1-like rod-segment" evidence="1">
    <location>
        <begin position="9"/>
        <end position="101"/>
    </location>
</feature>
<dbReference type="GO" id="GO:0098609">
    <property type="term" value="P:cell-cell adhesion"/>
    <property type="evidence" value="ECO:0007669"/>
    <property type="project" value="TreeGrafter"/>
</dbReference>
<comment type="caution">
    <text evidence="2">The sequence shown here is derived from an EMBL/GenBank/DDBJ whole genome shotgun (WGS) entry which is preliminary data.</text>
</comment>
<evidence type="ECO:0000259" key="1">
    <source>
        <dbReference type="Pfam" id="PF21865"/>
    </source>
</evidence>
<accession>A0A3S5BXJ1</accession>
<organism evidence="2 3">
    <name type="scientific">Protopolystoma xenopodis</name>
    <dbReference type="NCBI Taxonomy" id="117903"/>
    <lineage>
        <taxon>Eukaryota</taxon>
        <taxon>Metazoa</taxon>
        <taxon>Spiralia</taxon>
        <taxon>Lophotrochozoa</taxon>
        <taxon>Platyhelminthes</taxon>
        <taxon>Monogenea</taxon>
        <taxon>Polyopisthocotylea</taxon>
        <taxon>Polystomatidea</taxon>
        <taxon>Polystomatidae</taxon>
        <taxon>Protopolystoma</taxon>
    </lineage>
</organism>
<dbReference type="PANTHER" id="PTHR19981">
    <property type="entry name" value="TALIN"/>
    <property type="match status" value="1"/>
</dbReference>
<protein>
    <recommendedName>
        <fullName evidence="1">Talin 1-like rod-segment domain-containing protein</fullName>
    </recommendedName>
</protein>
<dbReference type="EMBL" id="CAAALY010060105">
    <property type="protein sequence ID" value="VEL23119.1"/>
    <property type="molecule type" value="Genomic_DNA"/>
</dbReference>
<dbReference type="GO" id="GO:0005737">
    <property type="term" value="C:cytoplasm"/>
    <property type="evidence" value="ECO:0007669"/>
    <property type="project" value="TreeGrafter"/>
</dbReference>
<dbReference type="GO" id="GO:0005178">
    <property type="term" value="F:integrin binding"/>
    <property type="evidence" value="ECO:0007669"/>
    <property type="project" value="TreeGrafter"/>
</dbReference>
<dbReference type="GO" id="GO:0005925">
    <property type="term" value="C:focal adhesion"/>
    <property type="evidence" value="ECO:0007669"/>
    <property type="project" value="TreeGrafter"/>
</dbReference>